<dbReference type="OrthoDB" id="10622344at2759"/>
<organism evidence="2 3">
    <name type="scientific">Varroa destructor</name>
    <name type="common">Honeybee mite</name>
    <dbReference type="NCBI Taxonomy" id="109461"/>
    <lineage>
        <taxon>Eukaryota</taxon>
        <taxon>Metazoa</taxon>
        <taxon>Ecdysozoa</taxon>
        <taxon>Arthropoda</taxon>
        <taxon>Chelicerata</taxon>
        <taxon>Arachnida</taxon>
        <taxon>Acari</taxon>
        <taxon>Parasitiformes</taxon>
        <taxon>Mesostigmata</taxon>
        <taxon>Gamasina</taxon>
        <taxon>Dermanyssoidea</taxon>
        <taxon>Varroidae</taxon>
        <taxon>Varroa</taxon>
    </lineage>
</organism>
<feature type="region of interest" description="Disordered" evidence="1">
    <location>
        <begin position="195"/>
        <end position="218"/>
    </location>
</feature>
<dbReference type="EnsemblMetazoa" id="XM_022796097">
    <property type="protein sequence ID" value="XP_022651832"/>
    <property type="gene ID" value="LOC111246463"/>
</dbReference>
<feature type="compositionally biased region" description="Basic and acidic residues" evidence="1">
    <location>
        <begin position="40"/>
        <end position="51"/>
    </location>
</feature>
<feature type="compositionally biased region" description="Polar residues" evidence="1">
    <location>
        <begin position="647"/>
        <end position="662"/>
    </location>
</feature>
<dbReference type="InParanoid" id="A0A7M7JGL8"/>
<feature type="compositionally biased region" description="Basic and acidic residues" evidence="1">
    <location>
        <begin position="266"/>
        <end position="285"/>
    </location>
</feature>
<feature type="compositionally biased region" description="Acidic residues" evidence="1">
    <location>
        <begin position="84"/>
        <end position="94"/>
    </location>
</feature>
<dbReference type="EnsemblMetazoa" id="XM_022796098">
    <property type="protein sequence ID" value="XP_022651833"/>
    <property type="gene ID" value="LOC111246463"/>
</dbReference>
<sequence>MEDDIYGDLEVSSSSSSSSSLSTSSSSTSASSNNKKKQGKKESESQPERIHLTSLAGNDGSDHTTVQEKLASKSSPKKSRQKDEDDGLDSMDLMDEGLTNKFKETAKNKMRNPDRNRPPPTRVNHIQVEKLKHEIGLLKKANHQLEINLALLYKSSHHIITLKDKELSKLKSKYDALCFRRKLAQDCAKPLPSIVPQMPGNYEPHSAPQVPRQPDHSQKVTPFVFVDSRQSMREELDTLRNYLPKHSQRAVSESSSKSQESTGQGSERKKSSEFEESRLCKENNERCYNSKNDKRKDSHRRSTSHSDRPPRRDSRDRRERDKHPQRDSYGKNQREQKAVVNRREERLSQEISYRRNGKHGDTGDSNRKRKVEQETENSKRQRTNERKTRERICRLVSTKTEKDEAKISDGRSLSRSERHFRRTVSPQMKNRRTSPKTEARANATKEDDSKKPSVYEESSVEFHVKTRVSQNQSPEYEQLKEDGEISESESESLLQKVQELCRSPRKSARTTNASTRRRATSLESKSKAEERRVRSRSFQRHSSPSTKLCNKQKSPHKNKVSQEVDCHKSRDVGNLNLSAQKPSREPKTRKGSSTIPRAPLEKKSPTHKLSRSSENEKGVAGCTTPTARRSPRKLIPDHSEGLVMKNPNFSHISPTSSESPKAQSILRGHPCKIPSRMTDETEDPRNPKKVNEMQLFLAIPRYLVQESEETNSQYNTEQELYKNNRGRQLETEIIELVNTPQRRSPRKKPRPLTGCPADGADSPASVQLPCDFSFLDQVPLRTRTSLNSDNDKPLTPTLSPTSSSVTPTGSNSRLIGQQVLLHRETFEWHEAHFTPLDTSTVPETPGKEYDGTPLMTAVKNGRTADDVGRTLYFDKVT</sequence>
<feature type="region of interest" description="Disordered" evidence="1">
    <location>
        <begin position="103"/>
        <end position="122"/>
    </location>
</feature>
<feature type="compositionally biased region" description="Basic and acidic residues" evidence="1">
    <location>
        <begin position="304"/>
        <end position="348"/>
    </location>
</feature>
<dbReference type="RefSeq" id="XP_022651833.1">
    <property type="nucleotide sequence ID" value="XM_022796098.1"/>
</dbReference>
<accession>A0A7M7JGL8</accession>
<evidence type="ECO:0000256" key="1">
    <source>
        <dbReference type="SAM" id="MobiDB-lite"/>
    </source>
</evidence>
<dbReference type="RefSeq" id="XP_022651830.1">
    <property type="nucleotide sequence ID" value="XM_022796095.1"/>
</dbReference>
<name>A0A7M7JGL8_VARDE</name>
<reference evidence="2" key="1">
    <citation type="submission" date="2021-01" db="UniProtKB">
        <authorList>
            <consortium name="EnsemblMetazoa"/>
        </authorList>
    </citation>
    <scope>IDENTIFICATION</scope>
</reference>
<feature type="region of interest" description="Disordered" evidence="1">
    <location>
        <begin position="243"/>
        <end position="665"/>
    </location>
</feature>
<feature type="compositionally biased region" description="Basic and acidic residues" evidence="1">
    <location>
        <begin position="560"/>
        <end position="571"/>
    </location>
</feature>
<keyword evidence="3" id="KW-1185">Reference proteome</keyword>
<proteinExistence type="predicted"/>
<feature type="region of interest" description="Disordered" evidence="1">
    <location>
        <begin position="1"/>
        <end position="94"/>
    </location>
</feature>
<dbReference type="OMA" id="KTRERIC"/>
<dbReference type="EnsemblMetazoa" id="XM_022796095">
    <property type="protein sequence ID" value="XP_022651830"/>
    <property type="gene ID" value="LOC111246463"/>
</dbReference>
<dbReference type="AlphaFoldDB" id="A0A7M7JGL8"/>
<feature type="compositionally biased region" description="Polar residues" evidence="1">
    <location>
        <begin position="540"/>
        <end position="552"/>
    </location>
</feature>
<dbReference type="RefSeq" id="XP_022651831.1">
    <property type="nucleotide sequence ID" value="XM_022796096.1"/>
</dbReference>
<feature type="compositionally biased region" description="Basic and acidic residues" evidence="1">
    <location>
        <begin position="358"/>
        <end position="417"/>
    </location>
</feature>
<feature type="compositionally biased region" description="Basic and acidic residues" evidence="1">
    <location>
        <begin position="435"/>
        <end position="464"/>
    </location>
</feature>
<dbReference type="GeneID" id="111246463"/>
<dbReference type="KEGG" id="vde:111246463"/>
<feature type="region of interest" description="Disordered" evidence="1">
    <location>
        <begin position="783"/>
        <end position="812"/>
    </location>
</feature>
<protein>
    <submittedName>
        <fullName evidence="2">Uncharacterized protein</fullName>
    </submittedName>
</protein>
<evidence type="ECO:0000313" key="3">
    <source>
        <dbReference type="Proteomes" id="UP000594260"/>
    </source>
</evidence>
<evidence type="ECO:0000313" key="2">
    <source>
        <dbReference type="EnsemblMetazoa" id="XP_022651830"/>
    </source>
</evidence>
<dbReference type="EnsemblMetazoa" id="XM_022796096">
    <property type="protein sequence ID" value="XP_022651831"/>
    <property type="gene ID" value="LOC111246463"/>
</dbReference>
<feature type="compositionally biased region" description="Basic and acidic residues" evidence="1">
    <location>
        <begin position="103"/>
        <end position="117"/>
    </location>
</feature>
<dbReference type="RefSeq" id="XP_022651832.1">
    <property type="nucleotide sequence ID" value="XM_022796097.1"/>
</dbReference>
<feature type="compositionally biased region" description="Low complexity" evidence="1">
    <location>
        <begin position="252"/>
        <end position="265"/>
    </location>
</feature>
<dbReference type="Proteomes" id="UP000594260">
    <property type="component" value="Unplaced"/>
</dbReference>
<feature type="compositionally biased region" description="Low complexity" evidence="1">
    <location>
        <begin position="12"/>
        <end position="33"/>
    </location>
</feature>
<feature type="region of interest" description="Disordered" evidence="1">
    <location>
        <begin position="738"/>
        <end position="763"/>
    </location>
</feature>
<feature type="compositionally biased region" description="Low complexity" evidence="1">
    <location>
        <begin position="793"/>
        <end position="808"/>
    </location>
</feature>